<dbReference type="Gene3D" id="2.40.128.180">
    <property type="match status" value="2"/>
</dbReference>
<organism evidence="1 2">
    <name type="scientific">Stichopus japonicus</name>
    <name type="common">Sea cucumber</name>
    <dbReference type="NCBI Taxonomy" id="307972"/>
    <lineage>
        <taxon>Eukaryota</taxon>
        <taxon>Metazoa</taxon>
        <taxon>Echinodermata</taxon>
        <taxon>Eleutherozoa</taxon>
        <taxon>Echinozoa</taxon>
        <taxon>Holothuroidea</taxon>
        <taxon>Aspidochirotacea</taxon>
        <taxon>Aspidochirotida</taxon>
        <taxon>Stichopodidae</taxon>
        <taxon>Apostichopus</taxon>
    </lineage>
</organism>
<accession>A0A2G8KP01</accession>
<evidence type="ECO:0000313" key="1">
    <source>
        <dbReference type="EMBL" id="PIK49731.1"/>
    </source>
</evidence>
<keyword evidence="2" id="KW-1185">Reference proteome</keyword>
<dbReference type="GO" id="GO:1902042">
    <property type="term" value="P:negative regulation of extrinsic apoptotic signaling pathway via death domain receptors"/>
    <property type="evidence" value="ECO:0007669"/>
    <property type="project" value="TreeGrafter"/>
</dbReference>
<dbReference type="Proteomes" id="UP000230750">
    <property type="component" value="Unassembled WGS sequence"/>
</dbReference>
<reference evidence="1 2" key="1">
    <citation type="journal article" date="2017" name="PLoS Biol.">
        <title>The sea cucumber genome provides insights into morphological evolution and visceral regeneration.</title>
        <authorList>
            <person name="Zhang X."/>
            <person name="Sun L."/>
            <person name="Yuan J."/>
            <person name="Sun Y."/>
            <person name="Gao Y."/>
            <person name="Zhang L."/>
            <person name="Li S."/>
            <person name="Dai H."/>
            <person name="Hamel J.F."/>
            <person name="Liu C."/>
            <person name="Yu Y."/>
            <person name="Liu S."/>
            <person name="Lin W."/>
            <person name="Guo K."/>
            <person name="Jin S."/>
            <person name="Xu P."/>
            <person name="Storey K.B."/>
            <person name="Huan P."/>
            <person name="Zhang T."/>
            <person name="Zhou Y."/>
            <person name="Zhang J."/>
            <person name="Lin C."/>
            <person name="Li X."/>
            <person name="Xing L."/>
            <person name="Huo D."/>
            <person name="Sun M."/>
            <person name="Wang L."/>
            <person name="Mercier A."/>
            <person name="Li F."/>
            <person name="Yang H."/>
            <person name="Xiang J."/>
        </authorList>
    </citation>
    <scope>NUCLEOTIDE SEQUENCE [LARGE SCALE GENOMIC DNA]</scope>
    <source>
        <strain evidence="1">Shaxun</strain>
        <tissue evidence="1">Muscle</tissue>
    </source>
</reference>
<dbReference type="InterPro" id="IPR038513">
    <property type="entry name" value="FAIM1_dom_sf"/>
</dbReference>
<dbReference type="EMBL" id="MRZV01000450">
    <property type="protein sequence ID" value="PIK49731.1"/>
    <property type="molecule type" value="Genomic_DNA"/>
</dbReference>
<sequence length="123" mass="13769">METSKNGVVGVRGREVLRRNWMFKLVGKETFHIGKHKGVIHIEAVSGFAYEYTLEIDEKDTMDVWCDGEVLDTAGEFVEGGSETHFEVGGRSCCIRAVSSGKRREGIIHSLLLDDREIPEAIE</sequence>
<dbReference type="AlphaFoldDB" id="A0A2G8KP01"/>
<dbReference type="STRING" id="307972.A0A2G8KP01"/>
<dbReference type="PANTHER" id="PTHR13088">
    <property type="entry name" value="FAS APOPTOTIC INHIBITORY MOLECULE FAIM"/>
    <property type="match status" value="1"/>
</dbReference>
<protein>
    <submittedName>
        <fullName evidence="1">Fas apoptotic inhibitory molecule 1</fullName>
    </submittedName>
</protein>
<evidence type="ECO:0000313" key="2">
    <source>
        <dbReference type="Proteomes" id="UP000230750"/>
    </source>
</evidence>
<dbReference type="Pfam" id="PF06905">
    <property type="entry name" value="FAIM1"/>
    <property type="match status" value="1"/>
</dbReference>
<name>A0A2G8KP01_STIJA</name>
<dbReference type="OrthoDB" id="6262731at2759"/>
<comment type="caution">
    <text evidence="1">The sequence shown here is derived from an EMBL/GenBank/DDBJ whole genome shotgun (WGS) entry which is preliminary data.</text>
</comment>
<dbReference type="PANTHER" id="PTHR13088:SF3">
    <property type="entry name" value="FAS APOPTOTIC INHIBITORY MOLECULE 1"/>
    <property type="match status" value="1"/>
</dbReference>
<dbReference type="InterPro" id="IPR010695">
    <property type="entry name" value="FAIM1"/>
</dbReference>
<proteinExistence type="predicted"/>
<gene>
    <name evidence="1" type="ORF">BSL78_13407</name>
</gene>